<dbReference type="AlphaFoldDB" id="A0ABD3DBR5"/>
<dbReference type="Proteomes" id="UP001632038">
    <property type="component" value="Unassembled WGS sequence"/>
</dbReference>
<proteinExistence type="predicted"/>
<comment type="caution">
    <text evidence="1">The sequence shown here is derived from an EMBL/GenBank/DDBJ whole genome shotgun (WGS) entry which is preliminary data.</text>
</comment>
<dbReference type="EMBL" id="JAVIJP010000018">
    <property type="protein sequence ID" value="KAL3638674.1"/>
    <property type="molecule type" value="Genomic_DNA"/>
</dbReference>
<accession>A0ABD3DBR5</accession>
<reference evidence="2" key="1">
    <citation type="journal article" date="2024" name="IScience">
        <title>Strigolactones Initiate the Formation of Haustorium-like Structures in Castilleja.</title>
        <authorList>
            <person name="Buerger M."/>
            <person name="Peterson D."/>
            <person name="Chory J."/>
        </authorList>
    </citation>
    <scope>NUCLEOTIDE SEQUENCE [LARGE SCALE GENOMIC DNA]</scope>
</reference>
<organism evidence="1 2">
    <name type="scientific">Castilleja foliolosa</name>
    <dbReference type="NCBI Taxonomy" id="1961234"/>
    <lineage>
        <taxon>Eukaryota</taxon>
        <taxon>Viridiplantae</taxon>
        <taxon>Streptophyta</taxon>
        <taxon>Embryophyta</taxon>
        <taxon>Tracheophyta</taxon>
        <taxon>Spermatophyta</taxon>
        <taxon>Magnoliopsida</taxon>
        <taxon>eudicotyledons</taxon>
        <taxon>Gunneridae</taxon>
        <taxon>Pentapetalae</taxon>
        <taxon>asterids</taxon>
        <taxon>lamiids</taxon>
        <taxon>Lamiales</taxon>
        <taxon>Orobanchaceae</taxon>
        <taxon>Pedicularideae</taxon>
        <taxon>Castillejinae</taxon>
        <taxon>Castilleja</taxon>
    </lineage>
</organism>
<protein>
    <submittedName>
        <fullName evidence="1">Uncharacterized protein</fullName>
    </submittedName>
</protein>
<name>A0ABD3DBR5_9LAMI</name>
<keyword evidence="2" id="KW-1185">Reference proteome</keyword>
<gene>
    <name evidence="1" type="ORF">CASFOL_016581</name>
</gene>
<sequence>MQNATKGAITIDIASQSASELCNIQWRRQRCNKIQDITDDGCADKEGSKHVTEPTSNKINLSYSYFNFDSSQIFK</sequence>
<evidence type="ECO:0000313" key="1">
    <source>
        <dbReference type="EMBL" id="KAL3638674.1"/>
    </source>
</evidence>
<evidence type="ECO:0000313" key="2">
    <source>
        <dbReference type="Proteomes" id="UP001632038"/>
    </source>
</evidence>